<evidence type="ECO:0000256" key="2">
    <source>
        <dbReference type="ARBA" id="ARBA00022723"/>
    </source>
</evidence>
<dbReference type="InterPro" id="IPR019251">
    <property type="entry name" value="DUF2231_TM"/>
</dbReference>
<evidence type="ECO:0000313" key="10">
    <source>
        <dbReference type="Proteomes" id="UP000621500"/>
    </source>
</evidence>
<dbReference type="RefSeq" id="WP_203859267.1">
    <property type="nucleotide sequence ID" value="NZ_BAAAZQ010000006.1"/>
</dbReference>
<dbReference type="PANTHER" id="PTHR21496:SF0">
    <property type="entry name" value="RIESKE DOMAIN-CONTAINING PROTEIN"/>
    <property type="match status" value="1"/>
</dbReference>
<evidence type="ECO:0000256" key="6">
    <source>
        <dbReference type="ARBA" id="ARBA00038001"/>
    </source>
</evidence>
<dbReference type="Pfam" id="PF09990">
    <property type="entry name" value="DUF2231"/>
    <property type="match status" value="1"/>
</dbReference>
<dbReference type="Proteomes" id="UP000621500">
    <property type="component" value="Unassembled WGS sequence"/>
</dbReference>
<keyword evidence="4" id="KW-0411">Iron-sulfur</keyword>
<dbReference type="InterPro" id="IPR017941">
    <property type="entry name" value="Rieske_2Fe-2S"/>
</dbReference>
<accession>A0ABQ4ET35</accession>
<keyword evidence="10" id="KW-1185">Reference proteome</keyword>
<proteinExistence type="inferred from homology"/>
<gene>
    <name evidence="9" type="ORF">Pma05_43630</name>
</gene>
<keyword evidence="7" id="KW-0472">Membrane</keyword>
<dbReference type="PANTHER" id="PTHR21496">
    <property type="entry name" value="FERREDOXIN-RELATED"/>
    <property type="match status" value="1"/>
</dbReference>
<feature type="domain" description="Rieske" evidence="8">
    <location>
        <begin position="179"/>
        <end position="279"/>
    </location>
</feature>
<keyword evidence="7" id="KW-1133">Transmembrane helix</keyword>
<evidence type="ECO:0000256" key="1">
    <source>
        <dbReference type="ARBA" id="ARBA00022714"/>
    </source>
</evidence>
<dbReference type="CDD" id="cd03467">
    <property type="entry name" value="Rieske"/>
    <property type="match status" value="1"/>
</dbReference>
<comment type="cofactor">
    <cofactor evidence="5">
        <name>[2Fe-2S] cluster</name>
        <dbReference type="ChEBI" id="CHEBI:190135"/>
    </cofactor>
</comment>
<evidence type="ECO:0000256" key="3">
    <source>
        <dbReference type="ARBA" id="ARBA00023004"/>
    </source>
</evidence>
<evidence type="ECO:0000256" key="7">
    <source>
        <dbReference type="SAM" id="Phobius"/>
    </source>
</evidence>
<dbReference type="SUPFAM" id="SSF50022">
    <property type="entry name" value="ISP domain"/>
    <property type="match status" value="1"/>
</dbReference>
<feature type="transmembrane region" description="Helical" evidence="7">
    <location>
        <begin position="106"/>
        <end position="127"/>
    </location>
</feature>
<evidence type="ECO:0000259" key="8">
    <source>
        <dbReference type="PROSITE" id="PS51296"/>
    </source>
</evidence>
<evidence type="ECO:0000313" key="9">
    <source>
        <dbReference type="EMBL" id="GIG97790.1"/>
    </source>
</evidence>
<name>A0ABQ4ET35_9ACTN</name>
<evidence type="ECO:0000256" key="5">
    <source>
        <dbReference type="ARBA" id="ARBA00034078"/>
    </source>
</evidence>
<dbReference type="EMBL" id="BONX01000029">
    <property type="protein sequence ID" value="GIG97790.1"/>
    <property type="molecule type" value="Genomic_DNA"/>
</dbReference>
<feature type="transmembrane region" description="Helical" evidence="7">
    <location>
        <begin position="139"/>
        <end position="159"/>
    </location>
</feature>
<keyword evidence="1" id="KW-0001">2Fe-2S</keyword>
<dbReference type="PROSITE" id="PS51296">
    <property type="entry name" value="RIESKE"/>
    <property type="match status" value="1"/>
</dbReference>
<comment type="caution">
    <text evidence="9">The sequence shown here is derived from an EMBL/GenBank/DDBJ whole genome shotgun (WGS) entry which is preliminary data.</text>
</comment>
<reference evidence="9 10" key="1">
    <citation type="submission" date="2021-01" db="EMBL/GenBank/DDBJ databases">
        <title>Whole genome shotgun sequence of Plantactinospora mayteni NBRC 109088.</title>
        <authorList>
            <person name="Komaki H."/>
            <person name="Tamura T."/>
        </authorList>
    </citation>
    <scope>NUCLEOTIDE SEQUENCE [LARGE SCALE GENOMIC DNA]</scope>
    <source>
        <strain evidence="9 10">NBRC 109088</strain>
    </source>
</reference>
<keyword evidence="7" id="KW-0812">Transmembrane</keyword>
<dbReference type="Gene3D" id="2.102.10.10">
    <property type="entry name" value="Rieske [2Fe-2S] iron-sulphur domain"/>
    <property type="match status" value="1"/>
</dbReference>
<sequence>MRALTRLEQATSLDRTAERVQRIVAAAIRPQRLRDILHGVAIGHPLHPALVQVPIGAWFSTAVLDLMPQQRRAATTLVAIGTAAALPTAITGWNDWGSLSREQQRVGLVHALANGMAIGLYAGSLAARLTGRHGLGRTLGYLGLAAVSSGGFLGGHLAYKQAASVNQGVPDLRRIEDGWHAVADMSALPQNKLLTRRIDDIAVVVYRDGDDVTVMLERCAHQSGPLGAGQVVRENGRTCVKCPWHGSTFELDGGEVVHGPASSDQQVLPTRVVGGVLQTRLP</sequence>
<feature type="transmembrane region" description="Helical" evidence="7">
    <location>
        <begin position="74"/>
        <end position="94"/>
    </location>
</feature>
<keyword evidence="3" id="KW-0408">Iron</keyword>
<keyword evidence="2" id="KW-0479">Metal-binding</keyword>
<dbReference type="Pfam" id="PF00355">
    <property type="entry name" value="Rieske"/>
    <property type="match status" value="1"/>
</dbReference>
<dbReference type="InterPro" id="IPR036922">
    <property type="entry name" value="Rieske_2Fe-2S_sf"/>
</dbReference>
<comment type="similarity">
    <text evidence="6">Belongs to the bacterial ring-hydroxylating dioxygenase ferredoxin component family.</text>
</comment>
<organism evidence="9 10">
    <name type="scientific">Plantactinospora mayteni</name>
    <dbReference type="NCBI Taxonomy" id="566021"/>
    <lineage>
        <taxon>Bacteria</taxon>
        <taxon>Bacillati</taxon>
        <taxon>Actinomycetota</taxon>
        <taxon>Actinomycetes</taxon>
        <taxon>Micromonosporales</taxon>
        <taxon>Micromonosporaceae</taxon>
        <taxon>Plantactinospora</taxon>
    </lineage>
</organism>
<protein>
    <recommendedName>
        <fullName evidence="8">Rieske domain-containing protein</fullName>
    </recommendedName>
</protein>
<evidence type="ECO:0000256" key="4">
    <source>
        <dbReference type="ARBA" id="ARBA00023014"/>
    </source>
</evidence>